<keyword evidence="3" id="KW-1185">Reference proteome</keyword>
<keyword evidence="1" id="KW-0812">Transmembrane</keyword>
<evidence type="ECO:0000256" key="1">
    <source>
        <dbReference type="SAM" id="Phobius"/>
    </source>
</evidence>
<sequence length="126" mass="12877">MSSLEIIHNSSHWEDDSTGSSSCSICNTSSIVISSPVRGQPPGHVRLTVLFGYGILLLVPVILLVMLLPEADAVVVASALLVVMLVGSGAVLACLLGGGASASSHLLPPQCVMNLLVFVLSQAAKG</sequence>
<accession>A0A9P4X9S2</accession>
<proteinExistence type="predicted"/>
<dbReference type="AlphaFoldDB" id="A0A9P4X9S2"/>
<name>A0A9P4X9S2_9HYPO</name>
<protein>
    <submittedName>
        <fullName evidence="2">Uncharacterized protein</fullName>
    </submittedName>
</protein>
<keyword evidence="1" id="KW-0472">Membrane</keyword>
<dbReference type="Proteomes" id="UP000801864">
    <property type="component" value="Unassembled WGS sequence"/>
</dbReference>
<evidence type="ECO:0000313" key="2">
    <source>
        <dbReference type="EMBL" id="KAF3065628.1"/>
    </source>
</evidence>
<feature type="transmembrane region" description="Helical" evidence="1">
    <location>
        <begin position="74"/>
        <end position="96"/>
    </location>
</feature>
<evidence type="ECO:0000313" key="3">
    <source>
        <dbReference type="Proteomes" id="UP000801864"/>
    </source>
</evidence>
<organism evidence="2 3">
    <name type="scientific">Trichoderma lentiforme</name>
    <dbReference type="NCBI Taxonomy" id="1567552"/>
    <lineage>
        <taxon>Eukaryota</taxon>
        <taxon>Fungi</taxon>
        <taxon>Dikarya</taxon>
        <taxon>Ascomycota</taxon>
        <taxon>Pezizomycotina</taxon>
        <taxon>Sordariomycetes</taxon>
        <taxon>Hypocreomycetidae</taxon>
        <taxon>Hypocreales</taxon>
        <taxon>Hypocreaceae</taxon>
        <taxon>Trichoderma</taxon>
    </lineage>
</organism>
<keyword evidence="1" id="KW-1133">Transmembrane helix</keyword>
<dbReference type="EMBL" id="QLNT01000018">
    <property type="protein sequence ID" value="KAF3065628.1"/>
    <property type="molecule type" value="Genomic_DNA"/>
</dbReference>
<feature type="transmembrane region" description="Helical" evidence="1">
    <location>
        <begin position="47"/>
        <end position="68"/>
    </location>
</feature>
<comment type="caution">
    <text evidence="2">The sequence shown here is derived from an EMBL/GenBank/DDBJ whole genome shotgun (WGS) entry which is preliminary data.</text>
</comment>
<gene>
    <name evidence="2" type="ORF">CFAM422_009680</name>
</gene>
<reference evidence="2 3" key="1">
    <citation type="submission" date="2018-06" db="EMBL/GenBank/DDBJ databases">
        <title>Genome analysis of cellulolytic fungus Trichoderma lentiforme CFAM-422.</title>
        <authorList>
            <person name="Steindorff A.S."/>
            <person name="Formighieri E.F."/>
            <person name="Midorikawa G.E.O."/>
            <person name="Tamietti M.S."/>
            <person name="Ramos E.Z."/>
            <person name="Silva A.S."/>
            <person name="Bon E.P.S."/>
            <person name="Mendes T.D."/>
            <person name="Damaso M.C.T."/>
            <person name="Favaro L.C.L."/>
        </authorList>
    </citation>
    <scope>NUCLEOTIDE SEQUENCE [LARGE SCALE GENOMIC DNA]</scope>
    <source>
        <strain evidence="2 3">CFAM-422</strain>
    </source>
</reference>